<comment type="catalytic activity">
    <reaction evidence="6">
        <text>L-threonyl-[protein] + ATP = 3-O-(5'-adenylyl)-L-threonyl-[protein] + diphosphate</text>
        <dbReference type="Rhea" id="RHEA:54292"/>
        <dbReference type="Rhea" id="RHEA-COMP:11060"/>
        <dbReference type="Rhea" id="RHEA-COMP:13847"/>
        <dbReference type="ChEBI" id="CHEBI:30013"/>
        <dbReference type="ChEBI" id="CHEBI:30616"/>
        <dbReference type="ChEBI" id="CHEBI:33019"/>
        <dbReference type="ChEBI" id="CHEBI:138113"/>
        <dbReference type="EC" id="2.7.7.108"/>
    </reaction>
</comment>
<evidence type="ECO:0000256" key="2">
    <source>
        <dbReference type="ARBA" id="ARBA00022695"/>
    </source>
</evidence>
<evidence type="ECO:0000256" key="4">
    <source>
        <dbReference type="ARBA" id="ARBA00022840"/>
    </source>
</evidence>
<protein>
    <recommendedName>
        <fullName evidence="5">protein adenylyltransferase</fullName>
        <ecNumber evidence="5">2.7.7.108</ecNumber>
    </recommendedName>
</protein>
<dbReference type="CDD" id="cd11586">
    <property type="entry name" value="VbhA_like"/>
    <property type="match status" value="1"/>
</dbReference>
<evidence type="ECO:0000256" key="6">
    <source>
        <dbReference type="ARBA" id="ARBA00047939"/>
    </source>
</evidence>
<dbReference type="Proteomes" id="UP000189433">
    <property type="component" value="Unassembled WGS sequence"/>
</dbReference>
<dbReference type="InterPro" id="IPR033788">
    <property type="entry name" value="VbhA-like"/>
</dbReference>
<keyword evidence="1" id="KW-0808">Transferase</keyword>
<dbReference type="PANTHER" id="PTHR39560">
    <property type="entry name" value="PROTEIN ADENYLYLTRANSFERASE FIC-RELATED"/>
    <property type="match status" value="1"/>
</dbReference>
<evidence type="ECO:0000256" key="3">
    <source>
        <dbReference type="ARBA" id="ARBA00022741"/>
    </source>
</evidence>
<accession>A0A1V3IMF5</accession>
<dbReference type="Pfam" id="PF02661">
    <property type="entry name" value="Fic"/>
    <property type="match status" value="1"/>
</dbReference>
<sequence length="396" mass="46198">MIKDPFEEYIRHIDASKKEKGYAWQTAIGLQDVDGLKPSRYLIDTAIKNIEGEITIDTAEHWITQYYEQNPVSQDENRTEEADKVAVRIARLLSEPAFSFNVQQYLSIHKYLFHGIYPHAGQIRTFNMTKKEWILNGDTVSYGSALELRETLEYDLMQEKKFRYQGLSIDEMIEHLALFVSRLWQIHIFAEGNTRTTAVFFIKYLKTLGFYVTNDSFAENSWYFRNALVRANYNNFAKGIYETTKYVVMFLRNLLLNEHHRLSNRQLHVHSTSYLMATQVQKDSLAVNETKQEYIKQDIQTRHQDFSIGKQDIDGKKQDVEPIFSHFLPETAFSGKTKRNIQTLHQAVKNEIFSRADVIKHLNLTPSPASELLRKMQLTGIIEKISGQGKGKYRFI</sequence>
<keyword evidence="3" id="KW-0547">Nucleotide-binding</keyword>
<comment type="caution">
    <text evidence="9">The sequence shown here is derived from an EMBL/GenBank/DDBJ whole genome shotgun (WGS) entry which is preliminary data.</text>
</comment>
<dbReference type="STRING" id="1908260.BKK50_05410"/>
<dbReference type="SUPFAM" id="SSF140931">
    <property type="entry name" value="Fic-like"/>
    <property type="match status" value="1"/>
</dbReference>
<dbReference type="RefSeq" id="WP_077416106.1">
    <property type="nucleotide sequence ID" value="NZ_MLHJ01000044.1"/>
</dbReference>
<comment type="catalytic activity">
    <reaction evidence="7">
        <text>L-tyrosyl-[protein] + ATP = O-(5'-adenylyl)-L-tyrosyl-[protein] + diphosphate</text>
        <dbReference type="Rhea" id="RHEA:54288"/>
        <dbReference type="Rhea" id="RHEA-COMP:10136"/>
        <dbReference type="Rhea" id="RHEA-COMP:13846"/>
        <dbReference type="ChEBI" id="CHEBI:30616"/>
        <dbReference type="ChEBI" id="CHEBI:33019"/>
        <dbReference type="ChEBI" id="CHEBI:46858"/>
        <dbReference type="ChEBI" id="CHEBI:83624"/>
        <dbReference type="EC" id="2.7.7.108"/>
    </reaction>
</comment>
<dbReference type="PANTHER" id="PTHR39560:SF1">
    <property type="entry name" value="PROTEIN ADENYLYLTRANSFERASE FIC-RELATED"/>
    <property type="match status" value="1"/>
</dbReference>
<dbReference type="Gene3D" id="1.10.3290.10">
    <property type="entry name" value="Fido-like domain"/>
    <property type="match status" value="1"/>
</dbReference>
<dbReference type="InterPro" id="IPR036597">
    <property type="entry name" value="Fido-like_dom_sf"/>
</dbReference>
<evidence type="ECO:0000313" key="10">
    <source>
        <dbReference type="Proteomes" id="UP000189433"/>
    </source>
</evidence>
<keyword evidence="2" id="KW-0548">Nucleotidyltransferase</keyword>
<dbReference type="EC" id="2.7.7.108" evidence="5"/>
<dbReference type="EMBL" id="MLHJ01000044">
    <property type="protein sequence ID" value="OOF43112.1"/>
    <property type="molecule type" value="Genomic_DNA"/>
</dbReference>
<dbReference type="InterPro" id="IPR003812">
    <property type="entry name" value="Fido"/>
</dbReference>
<name>A0A1V3IMF5_9PAST</name>
<evidence type="ECO:0000259" key="8">
    <source>
        <dbReference type="PROSITE" id="PS51459"/>
    </source>
</evidence>
<keyword evidence="4" id="KW-0067">ATP-binding</keyword>
<dbReference type="GO" id="GO:0070733">
    <property type="term" value="F:AMPylase activity"/>
    <property type="evidence" value="ECO:0007669"/>
    <property type="project" value="UniProtKB-EC"/>
</dbReference>
<dbReference type="OrthoDB" id="9807853at2"/>
<gene>
    <name evidence="9" type="ORF">BKK50_05410</name>
</gene>
<evidence type="ECO:0000256" key="5">
    <source>
        <dbReference type="ARBA" id="ARBA00034531"/>
    </source>
</evidence>
<dbReference type="PROSITE" id="PS51459">
    <property type="entry name" value="FIDO"/>
    <property type="match status" value="1"/>
</dbReference>
<feature type="domain" description="Fido" evidence="8">
    <location>
        <begin position="100"/>
        <end position="249"/>
    </location>
</feature>
<evidence type="ECO:0000256" key="1">
    <source>
        <dbReference type="ARBA" id="ARBA00022679"/>
    </source>
</evidence>
<proteinExistence type="predicted"/>
<dbReference type="AlphaFoldDB" id="A0A1V3IMF5"/>
<dbReference type="GO" id="GO:0051302">
    <property type="term" value="P:regulation of cell division"/>
    <property type="evidence" value="ECO:0007669"/>
    <property type="project" value="TreeGrafter"/>
</dbReference>
<dbReference type="GO" id="GO:0005524">
    <property type="term" value="F:ATP binding"/>
    <property type="evidence" value="ECO:0007669"/>
    <property type="project" value="UniProtKB-KW"/>
</dbReference>
<organism evidence="9 10">
    <name type="scientific">Rodentibacter rarus</name>
    <dbReference type="NCBI Taxonomy" id="1908260"/>
    <lineage>
        <taxon>Bacteria</taxon>
        <taxon>Pseudomonadati</taxon>
        <taxon>Pseudomonadota</taxon>
        <taxon>Gammaproteobacteria</taxon>
        <taxon>Pasteurellales</taxon>
        <taxon>Pasteurellaceae</taxon>
        <taxon>Rodentibacter</taxon>
    </lineage>
</organism>
<evidence type="ECO:0000313" key="9">
    <source>
        <dbReference type="EMBL" id="OOF43112.1"/>
    </source>
</evidence>
<keyword evidence="10" id="KW-1185">Reference proteome</keyword>
<reference evidence="9 10" key="1">
    <citation type="submission" date="2016-10" db="EMBL/GenBank/DDBJ databases">
        <title>Rodentibacter gen. nov. and new species.</title>
        <authorList>
            <person name="Christensen H."/>
        </authorList>
    </citation>
    <scope>NUCLEOTIDE SEQUENCE [LARGE SCALE GENOMIC DNA]</scope>
    <source>
        <strain evidence="9 10">CCUG17206</strain>
    </source>
</reference>
<evidence type="ECO:0000256" key="7">
    <source>
        <dbReference type="ARBA" id="ARBA00048696"/>
    </source>
</evidence>